<dbReference type="InterPro" id="IPR001173">
    <property type="entry name" value="Glyco_trans_2-like"/>
</dbReference>
<evidence type="ECO:0000313" key="4">
    <source>
        <dbReference type="Proteomes" id="UP000177097"/>
    </source>
</evidence>
<organism evidence="3 4">
    <name type="scientific">Candidatus Uhrbacteria bacterium RIFCSPHIGHO2_02_FULL_53_13</name>
    <dbReference type="NCBI Taxonomy" id="1802389"/>
    <lineage>
        <taxon>Bacteria</taxon>
        <taxon>Candidatus Uhriibacteriota</taxon>
    </lineage>
</organism>
<evidence type="ECO:0000313" key="3">
    <source>
        <dbReference type="EMBL" id="OGL70359.1"/>
    </source>
</evidence>
<keyword evidence="1" id="KW-1133">Transmembrane helix</keyword>
<protein>
    <recommendedName>
        <fullName evidence="2">Glycosyltransferase 2-like domain-containing protein</fullName>
    </recommendedName>
</protein>
<dbReference type="SUPFAM" id="SSF53448">
    <property type="entry name" value="Nucleotide-diphospho-sugar transferases"/>
    <property type="match status" value="1"/>
</dbReference>
<feature type="domain" description="Glycosyltransferase 2-like" evidence="2">
    <location>
        <begin position="7"/>
        <end position="128"/>
    </location>
</feature>
<comment type="caution">
    <text evidence="3">The sequence shown here is derived from an EMBL/GenBank/DDBJ whole genome shotgun (WGS) entry which is preliminary data.</text>
</comment>
<evidence type="ECO:0000256" key="1">
    <source>
        <dbReference type="SAM" id="Phobius"/>
    </source>
</evidence>
<dbReference type="AlphaFoldDB" id="A0A1F7TWG3"/>
<accession>A0A1F7TWG3</accession>
<dbReference type="PANTHER" id="PTHR43179">
    <property type="entry name" value="RHAMNOSYLTRANSFERASE WBBL"/>
    <property type="match status" value="1"/>
</dbReference>
<sequence length="288" mass="32579">MRTIDLTIIIVSWNVREALLCNLACLFSTKDMVVREVIVIDNASSDQSAAAVREQFPEARVIENDWNAGFAAAVNQGLRCARGRHILLLNPDMLVREGALDRLVQCLEQNKRIGVLGGKLESHDGTVVQSVRRDPGIVDQLAIALKVPHIFPSVLRRYLAGDLDLSRSQSVDQLRGSFFAFSRSVADLVGPFDEGYYLWFEEVDFCRRVREAGLLVHFEANICAEDAVGLSFAQVSTRRKQRLFMRSQRYYFKKWNGWGAYLLFVVVTPLAIIAGTFHDAARWMRNQI</sequence>
<evidence type="ECO:0000259" key="2">
    <source>
        <dbReference type="Pfam" id="PF00535"/>
    </source>
</evidence>
<keyword evidence="1" id="KW-0472">Membrane</keyword>
<dbReference type="Gene3D" id="3.90.550.10">
    <property type="entry name" value="Spore Coat Polysaccharide Biosynthesis Protein SpsA, Chain A"/>
    <property type="match status" value="1"/>
</dbReference>
<dbReference type="InterPro" id="IPR029044">
    <property type="entry name" value="Nucleotide-diphossugar_trans"/>
</dbReference>
<keyword evidence="1" id="KW-0812">Transmembrane</keyword>
<dbReference type="EMBL" id="MGDX01000031">
    <property type="protein sequence ID" value="OGL70359.1"/>
    <property type="molecule type" value="Genomic_DNA"/>
</dbReference>
<feature type="transmembrane region" description="Helical" evidence="1">
    <location>
        <begin position="255"/>
        <end position="277"/>
    </location>
</feature>
<gene>
    <name evidence="3" type="ORF">A3C17_04165</name>
</gene>
<name>A0A1F7TWG3_9BACT</name>
<reference evidence="3 4" key="1">
    <citation type="journal article" date="2016" name="Nat. Commun.">
        <title>Thousands of microbial genomes shed light on interconnected biogeochemical processes in an aquifer system.</title>
        <authorList>
            <person name="Anantharaman K."/>
            <person name="Brown C.T."/>
            <person name="Hug L.A."/>
            <person name="Sharon I."/>
            <person name="Castelle C.J."/>
            <person name="Probst A.J."/>
            <person name="Thomas B.C."/>
            <person name="Singh A."/>
            <person name="Wilkins M.J."/>
            <person name="Karaoz U."/>
            <person name="Brodie E.L."/>
            <person name="Williams K.H."/>
            <person name="Hubbard S.S."/>
            <person name="Banfield J.F."/>
        </authorList>
    </citation>
    <scope>NUCLEOTIDE SEQUENCE [LARGE SCALE GENOMIC DNA]</scope>
</reference>
<dbReference type="PANTHER" id="PTHR43179:SF7">
    <property type="entry name" value="RHAMNOSYLTRANSFERASE WBBL"/>
    <property type="match status" value="1"/>
</dbReference>
<dbReference type="Proteomes" id="UP000177097">
    <property type="component" value="Unassembled WGS sequence"/>
</dbReference>
<dbReference type="Pfam" id="PF00535">
    <property type="entry name" value="Glycos_transf_2"/>
    <property type="match status" value="1"/>
</dbReference>
<dbReference type="CDD" id="cd04186">
    <property type="entry name" value="GT_2_like_c"/>
    <property type="match status" value="1"/>
</dbReference>
<proteinExistence type="predicted"/>
<dbReference type="STRING" id="1802389.A3C17_04165"/>